<dbReference type="InterPro" id="IPR051328">
    <property type="entry name" value="T7SS_ABC-Transporter"/>
</dbReference>
<keyword evidence="3 5" id="KW-1133">Transmembrane helix</keyword>
<dbReference type="RefSeq" id="WP_204605737.1">
    <property type="nucleotide sequence ID" value="NZ_JBHSED010000002.1"/>
</dbReference>
<dbReference type="Proteomes" id="UP001595755">
    <property type="component" value="Unassembled WGS sequence"/>
</dbReference>
<organism evidence="7 8">
    <name type="scientific">Cohnella boryungensis</name>
    <dbReference type="NCBI Taxonomy" id="768479"/>
    <lineage>
        <taxon>Bacteria</taxon>
        <taxon>Bacillati</taxon>
        <taxon>Bacillota</taxon>
        <taxon>Bacilli</taxon>
        <taxon>Bacillales</taxon>
        <taxon>Paenibacillaceae</taxon>
        <taxon>Cohnella</taxon>
    </lineage>
</organism>
<feature type="transmembrane region" description="Helical" evidence="5">
    <location>
        <begin position="359"/>
        <end position="376"/>
    </location>
</feature>
<protein>
    <submittedName>
        <fullName evidence="7">YhgE/Pip domain-containing protein</fullName>
    </submittedName>
</protein>
<dbReference type="Pfam" id="PF12698">
    <property type="entry name" value="ABC2_membrane_3"/>
    <property type="match status" value="1"/>
</dbReference>
<keyword evidence="8" id="KW-1185">Reference proteome</keyword>
<comment type="subcellular location">
    <subcellularLocation>
        <location evidence="1">Membrane</location>
        <topology evidence="1">Multi-pass membrane protein</topology>
    </subcellularLocation>
</comment>
<comment type="caution">
    <text evidence="7">The sequence shown here is derived from an EMBL/GenBank/DDBJ whole genome shotgun (WGS) entry which is preliminary data.</text>
</comment>
<evidence type="ECO:0000313" key="8">
    <source>
        <dbReference type="Proteomes" id="UP001595755"/>
    </source>
</evidence>
<evidence type="ECO:0000256" key="3">
    <source>
        <dbReference type="ARBA" id="ARBA00022989"/>
    </source>
</evidence>
<accession>A0ABV8S4J2</accession>
<feature type="transmembrane region" description="Helical" evidence="5">
    <location>
        <begin position="267"/>
        <end position="287"/>
    </location>
</feature>
<name>A0ABV8S4J2_9BACL</name>
<feature type="transmembrane region" description="Helical" evidence="5">
    <location>
        <begin position="203"/>
        <end position="222"/>
    </location>
</feature>
<keyword evidence="2 5" id="KW-0812">Transmembrane</keyword>
<dbReference type="PANTHER" id="PTHR43077">
    <property type="entry name" value="TRANSPORT PERMEASE YVFS-RELATED"/>
    <property type="match status" value="1"/>
</dbReference>
<feature type="transmembrane region" description="Helical" evidence="5">
    <location>
        <begin position="234"/>
        <end position="261"/>
    </location>
</feature>
<dbReference type="InterPro" id="IPR013525">
    <property type="entry name" value="ABC2_TM"/>
</dbReference>
<feature type="transmembrane region" description="Helical" evidence="5">
    <location>
        <begin position="294"/>
        <end position="314"/>
    </location>
</feature>
<reference evidence="8" key="1">
    <citation type="journal article" date="2019" name="Int. J. Syst. Evol. Microbiol.">
        <title>The Global Catalogue of Microorganisms (GCM) 10K type strain sequencing project: providing services to taxonomists for standard genome sequencing and annotation.</title>
        <authorList>
            <consortium name="The Broad Institute Genomics Platform"/>
            <consortium name="The Broad Institute Genome Sequencing Center for Infectious Disease"/>
            <person name="Wu L."/>
            <person name="Ma J."/>
        </authorList>
    </citation>
    <scope>NUCLEOTIDE SEQUENCE [LARGE SCALE GENOMIC DNA]</scope>
    <source>
        <strain evidence="8">CGMCC 4.1641</strain>
    </source>
</reference>
<evidence type="ECO:0000259" key="6">
    <source>
        <dbReference type="Pfam" id="PF12698"/>
    </source>
</evidence>
<sequence>MELFKQKLAWFSLGIVLIVLVVFGAALMGSVAGSKPKNLPVALVVEDQPAQMPGGGALAVGEDLGGKLESNTALPVAWVRVDSEEEARTGLNNREYYGALVLPADLSRGLLSLATPEPKPATVTVLVNEGMNTQASALVRQILNQAMNRASAELGGQLLKQIGQKTGQIPVGTAQALLAPLIVKEEIVHPVGVNNAAGNAPGILVQLMWVGSLATAAILFLASRKPVLAAAKKWAMAGAQAAFGAAIAGATSGFVVWMAASWYGMELASAGAVWLFLWLIGAAFFLLQSALLNWIGVPAMALLVLLMFFSMPLLNMAPELLSQGTKDWIYSWTPMRYAAVGLREVMYFGGWDTADRNATVLWSIAGAFLVLLLASGSKKAKAAKEKLDVAAPAMNP</sequence>
<proteinExistence type="predicted"/>
<evidence type="ECO:0000313" key="7">
    <source>
        <dbReference type="EMBL" id="MFC4302015.1"/>
    </source>
</evidence>
<evidence type="ECO:0000256" key="4">
    <source>
        <dbReference type="ARBA" id="ARBA00023136"/>
    </source>
</evidence>
<evidence type="ECO:0000256" key="2">
    <source>
        <dbReference type="ARBA" id="ARBA00022692"/>
    </source>
</evidence>
<gene>
    <name evidence="7" type="ORF">ACFO1S_01020</name>
</gene>
<dbReference type="Gene3D" id="3.40.1710.10">
    <property type="entry name" value="abc type-2 transporter like domain"/>
    <property type="match status" value="1"/>
</dbReference>
<dbReference type="EMBL" id="JBHSED010000002">
    <property type="protein sequence ID" value="MFC4302015.1"/>
    <property type="molecule type" value="Genomic_DNA"/>
</dbReference>
<dbReference type="PANTHER" id="PTHR43077:SF5">
    <property type="entry name" value="PHAGE INFECTION PROTEIN"/>
    <property type="match status" value="1"/>
</dbReference>
<feature type="domain" description="ABC-2 type transporter transmembrane" evidence="6">
    <location>
        <begin position="13"/>
        <end position="373"/>
    </location>
</feature>
<keyword evidence="4 5" id="KW-0472">Membrane</keyword>
<evidence type="ECO:0000256" key="5">
    <source>
        <dbReference type="SAM" id="Phobius"/>
    </source>
</evidence>
<evidence type="ECO:0000256" key="1">
    <source>
        <dbReference type="ARBA" id="ARBA00004141"/>
    </source>
</evidence>